<gene>
    <name evidence="1" type="ORF">ANSO36C_23990</name>
</gene>
<keyword evidence="2" id="KW-1185">Reference proteome</keyword>
<protein>
    <submittedName>
        <fullName evidence="1">Uncharacterized protein</fullName>
    </submittedName>
</protein>
<reference evidence="1" key="1">
    <citation type="submission" date="2022-04" db="EMBL/GenBank/DDBJ databases">
        <title>Complete genome sequence of a cyanobacterium, Nostoc sp. SO-36, isolated in Antarctica.</title>
        <authorList>
            <person name="Kanesaki Y."/>
            <person name="Effendi D."/>
            <person name="Sakamoto T."/>
            <person name="Ohtani S."/>
            <person name="Awai K."/>
        </authorList>
    </citation>
    <scope>NUCLEOTIDE SEQUENCE</scope>
    <source>
        <strain evidence="1">SO-36</strain>
    </source>
</reference>
<organism evidence="1 2">
    <name type="scientific">Nostoc cf. commune SO-36</name>
    <dbReference type="NCBI Taxonomy" id="449208"/>
    <lineage>
        <taxon>Bacteria</taxon>
        <taxon>Bacillati</taxon>
        <taxon>Cyanobacteriota</taxon>
        <taxon>Cyanophyceae</taxon>
        <taxon>Nostocales</taxon>
        <taxon>Nostocaceae</taxon>
        <taxon>Nostoc</taxon>
    </lineage>
</organism>
<name>A0ABM7Z130_NOSCO</name>
<accession>A0ABM7Z130</accession>
<proteinExistence type="predicted"/>
<sequence>MAGRVDDVDPVVVPEAGRRGRRDRDAALLFLLHPVHRGGAFVHFADLVGLAGVIEDALGRRRLAGIDVRHDADVAYFL</sequence>
<evidence type="ECO:0000313" key="2">
    <source>
        <dbReference type="Proteomes" id="UP001055453"/>
    </source>
</evidence>
<dbReference type="Proteomes" id="UP001055453">
    <property type="component" value="Chromosome"/>
</dbReference>
<dbReference type="EMBL" id="AP025732">
    <property type="protein sequence ID" value="BDI16597.1"/>
    <property type="molecule type" value="Genomic_DNA"/>
</dbReference>
<evidence type="ECO:0000313" key="1">
    <source>
        <dbReference type="EMBL" id="BDI16597.1"/>
    </source>
</evidence>